<dbReference type="PANTHER" id="PTHR33116:SF84">
    <property type="entry name" value="RNA-DIRECTED DNA POLYMERASE"/>
    <property type="match status" value="1"/>
</dbReference>
<dbReference type="PANTHER" id="PTHR33116">
    <property type="entry name" value="REVERSE TRANSCRIPTASE ZINC-BINDING DOMAIN-CONTAINING PROTEIN-RELATED-RELATED"/>
    <property type="match status" value="1"/>
</dbReference>
<name>A0ABM3R4B6_SPIOL</name>
<organism evidence="2 3">
    <name type="scientific">Spinacia oleracea</name>
    <name type="common">Spinach</name>
    <dbReference type="NCBI Taxonomy" id="3562"/>
    <lineage>
        <taxon>Eukaryota</taxon>
        <taxon>Viridiplantae</taxon>
        <taxon>Streptophyta</taxon>
        <taxon>Embryophyta</taxon>
        <taxon>Tracheophyta</taxon>
        <taxon>Spermatophyta</taxon>
        <taxon>Magnoliopsida</taxon>
        <taxon>eudicotyledons</taxon>
        <taxon>Gunneridae</taxon>
        <taxon>Pentapetalae</taxon>
        <taxon>Caryophyllales</taxon>
        <taxon>Chenopodiaceae</taxon>
        <taxon>Chenopodioideae</taxon>
        <taxon>Anserineae</taxon>
        <taxon>Spinacia</taxon>
    </lineage>
</organism>
<keyword evidence="2" id="KW-1185">Reference proteome</keyword>
<dbReference type="Proteomes" id="UP000813463">
    <property type="component" value="Chromosome 1"/>
</dbReference>
<feature type="domain" description="Reverse transcriptase zinc-binding" evidence="1">
    <location>
        <begin position="179"/>
        <end position="250"/>
    </location>
</feature>
<dbReference type="GeneID" id="130465641"/>
<dbReference type="Pfam" id="PF13966">
    <property type="entry name" value="zf-RVT"/>
    <property type="match status" value="1"/>
</dbReference>
<accession>A0ABM3R4B6</accession>
<dbReference type="RefSeq" id="XP_056690457.1">
    <property type="nucleotide sequence ID" value="XM_056834479.1"/>
</dbReference>
<reference evidence="3" key="2">
    <citation type="submission" date="2025-08" db="UniProtKB">
        <authorList>
            <consortium name="RefSeq"/>
        </authorList>
    </citation>
    <scope>IDENTIFICATION</scope>
    <source>
        <tissue evidence="3">Leaf</tissue>
    </source>
</reference>
<sequence>MLADDLLMFCRGDPISGTMLFQKFQKFSQASSLEANLDKSNMYLCGVPGLVQTQILDSLHIPVSDFPFRYQGIPLSTKKLSYIQCKPMIEKCQIFMLPKKVIKKIKGYYRLFMWTGDTSSSKKALVSWATLCLPRTAGCWNIRDMYYGTKLLCCPANMSWAMKKIFGCMPLVEGLCGLHTKVPWRRVVCNNAVTPKSLFILWLVMWKRIPTLDMLIKWNIVSSDSCLLCSSDSESGEHFFFGCGFSSQIWQKILDLLHFRRLASYFTTELEWIITCSKKGGDRQKQLVMFFVEALYSIWLNRNDKLYN</sequence>
<evidence type="ECO:0000259" key="1">
    <source>
        <dbReference type="Pfam" id="PF13966"/>
    </source>
</evidence>
<evidence type="ECO:0000313" key="3">
    <source>
        <dbReference type="RefSeq" id="XP_056690457.1"/>
    </source>
</evidence>
<evidence type="ECO:0000313" key="2">
    <source>
        <dbReference type="Proteomes" id="UP000813463"/>
    </source>
</evidence>
<dbReference type="InterPro" id="IPR026960">
    <property type="entry name" value="RVT-Znf"/>
</dbReference>
<proteinExistence type="predicted"/>
<gene>
    <name evidence="3" type="primary">LOC130465641</name>
</gene>
<protein>
    <recommendedName>
        <fullName evidence="1">Reverse transcriptase zinc-binding domain-containing protein</fullName>
    </recommendedName>
</protein>
<reference evidence="2" key="1">
    <citation type="journal article" date="2021" name="Nat. Commun.">
        <title>Genomic analyses provide insights into spinach domestication and the genetic basis of agronomic traits.</title>
        <authorList>
            <person name="Cai X."/>
            <person name="Sun X."/>
            <person name="Xu C."/>
            <person name="Sun H."/>
            <person name="Wang X."/>
            <person name="Ge C."/>
            <person name="Zhang Z."/>
            <person name="Wang Q."/>
            <person name="Fei Z."/>
            <person name="Jiao C."/>
            <person name="Wang Q."/>
        </authorList>
    </citation>
    <scope>NUCLEOTIDE SEQUENCE [LARGE SCALE GENOMIC DNA]</scope>
    <source>
        <strain evidence="2">cv. Varoflay</strain>
    </source>
</reference>